<dbReference type="Proteomes" id="UP000799118">
    <property type="component" value="Unassembled WGS sequence"/>
</dbReference>
<dbReference type="OrthoDB" id="10039611at2759"/>
<keyword evidence="2" id="KW-1185">Reference proteome</keyword>
<reference evidence="1" key="1">
    <citation type="journal article" date="2019" name="Environ. Microbiol.">
        <title>Fungal ecological strategies reflected in gene transcription - a case study of two litter decomposers.</title>
        <authorList>
            <person name="Barbi F."/>
            <person name="Kohler A."/>
            <person name="Barry K."/>
            <person name="Baskaran P."/>
            <person name="Daum C."/>
            <person name="Fauchery L."/>
            <person name="Ihrmark K."/>
            <person name="Kuo A."/>
            <person name="LaButti K."/>
            <person name="Lipzen A."/>
            <person name="Morin E."/>
            <person name="Grigoriev I.V."/>
            <person name="Henrissat B."/>
            <person name="Lindahl B."/>
            <person name="Martin F."/>
        </authorList>
    </citation>
    <scope>NUCLEOTIDE SEQUENCE</scope>
    <source>
        <strain evidence="1">JB14</strain>
    </source>
</reference>
<accession>A0A6A4GJM5</accession>
<sequence>MQAGVNLVCNEATGLYVYMGDSMITEMSSQTPNLYINDSQHKSINLLHASSPTPLPSVSRMAAILEEHSIEVPKWVECKKFKCTAPTIDCCCHCVLYNQPDFANVESNLEKACRECGVPRLYQFYPESSCEDNLKRNAIECLDSVPLESICRAYCKGLNGRQAAWAARKYKGHWILPETVMNDLEKANIS</sequence>
<evidence type="ECO:0000313" key="1">
    <source>
        <dbReference type="EMBL" id="KAE9385738.1"/>
    </source>
</evidence>
<gene>
    <name evidence="1" type="ORF">BT96DRAFT_960701</name>
</gene>
<dbReference type="AlphaFoldDB" id="A0A6A4GJM5"/>
<organism evidence="1 2">
    <name type="scientific">Gymnopus androsaceus JB14</name>
    <dbReference type="NCBI Taxonomy" id="1447944"/>
    <lineage>
        <taxon>Eukaryota</taxon>
        <taxon>Fungi</taxon>
        <taxon>Dikarya</taxon>
        <taxon>Basidiomycota</taxon>
        <taxon>Agaricomycotina</taxon>
        <taxon>Agaricomycetes</taxon>
        <taxon>Agaricomycetidae</taxon>
        <taxon>Agaricales</taxon>
        <taxon>Marasmiineae</taxon>
        <taxon>Omphalotaceae</taxon>
        <taxon>Gymnopus</taxon>
    </lineage>
</organism>
<dbReference type="EMBL" id="ML769950">
    <property type="protein sequence ID" value="KAE9385738.1"/>
    <property type="molecule type" value="Genomic_DNA"/>
</dbReference>
<evidence type="ECO:0000313" key="2">
    <source>
        <dbReference type="Proteomes" id="UP000799118"/>
    </source>
</evidence>
<proteinExistence type="predicted"/>
<name>A0A6A4GJM5_9AGAR</name>
<protein>
    <submittedName>
        <fullName evidence="1">Uncharacterized protein</fullName>
    </submittedName>
</protein>